<dbReference type="AlphaFoldDB" id="A0A6U1QAG3"/>
<dbReference type="Gene3D" id="1.10.472.10">
    <property type="entry name" value="Cyclin-like"/>
    <property type="match status" value="2"/>
</dbReference>
<dbReference type="EMBL" id="HBFW01008734">
    <property type="protein sequence ID" value="CAD8934641.1"/>
    <property type="molecule type" value="Transcribed_RNA"/>
</dbReference>
<dbReference type="InterPro" id="IPR039361">
    <property type="entry name" value="Cyclin"/>
</dbReference>
<sequence>MILPHAFDLADVKSAMEGMCVQQMAYQCKYYLKDSKQASKRRSMLLSCFHTLDDCRFTLETLEIAASIVDRYFASKDGTDLASKADSSVIRLVYMTGLYTAIKVAEPSCVSPYMVRLWAGRQFSEDEVTAMESRMLQAIGWRVSNPTVTAFVQHCMALLTDEFLVVPEDKTDFETIATYQAALSVLDHSLLNVEPSVIGLAAVKNALGEDVDYAADYITMVGDLLRIDPWSEEMEQTQSKLEKCEA</sequence>
<evidence type="ECO:0000313" key="2">
    <source>
        <dbReference type="EMBL" id="CAD8934636.1"/>
    </source>
</evidence>
<reference evidence="2" key="1">
    <citation type="submission" date="2021-01" db="EMBL/GenBank/DDBJ databases">
        <authorList>
            <person name="Corre E."/>
            <person name="Pelletier E."/>
            <person name="Niang G."/>
            <person name="Scheremetjew M."/>
            <person name="Finn R."/>
            <person name="Kale V."/>
            <person name="Holt S."/>
            <person name="Cochrane G."/>
            <person name="Meng A."/>
            <person name="Brown T."/>
            <person name="Cohen L."/>
        </authorList>
    </citation>
    <scope>NUCLEOTIDE SEQUENCE</scope>
    <source>
        <strain evidence="2">ECT3854</strain>
    </source>
</reference>
<evidence type="ECO:0000313" key="3">
    <source>
        <dbReference type="EMBL" id="CAD8934641.1"/>
    </source>
</evidence>
<evidence type="ECO:0000259" key="1">
    <source>
        <dbReference type="Pfam" id="PF00134"/>
    </source>
</evidence>
<protein>
    <recommendedName>
        <fullName evidence="1">Cyclin N-terminal domain-containing protein</fullName>
    </recommendedName>
</protein>
<name>A0A6U1QAG3_CYCTE</name>
<gene>
    <name evidence="2" type="ORF">CTEN0397_LOCUS5669</name>
    <name evidence="3" type="ORF">CTEN0397_LOCUS5674</name>
    <name evidence="4" type="ORF">CTEN0397_LOCUS5675</name>
</gene>
<dbReference type="SUPFAM" id="SSF47954">
    <property type="entry name" value="Cyclin-like"/>
    <property type="match status" value="1"/>
</dbReference>
<accession>A0A6U1QAG3</accession>
<dbReference type="PANTHER" id="PTHR10177">
    <property type="entry name" value="CYCLINS"/>
    <property type="match status" value="1"/>
</dbReference>
<dbReference type="Pfam" id="PF00134">
    <property type="entry name" value="Cyclin_N"/>
    <property type="match status" value="1"/>
</dbReference>
<proteinExistence type="predicted"/>
<feature type="domain" description="Cyclin N-terminal" evidence="1">
    <location>
        <begin position="29"/>
        <end position="143"/>
    </location>
</feature>
<organism evidence="2">
    <name type="scientific">Cyclophora tenuis</name>
    <name type="common">Marine diatom</name>
    <dbReference type="NCBI Taxonomy" id="216820"/>
    <lineage>
        <taxon>Eukaryota</taxon>
        <taxon>Sar</taxon>
        <taxon>Stramenopiles</taxon>
        <taxon>Ochrophyta</taxon>
        <taxon>Bacillariophyta</taxon>
        <taxon>Fragilariophyceae</taxon>
        <taxon>Fragilariophycidae</taxon>
        <taxon>Cyclophorales</taxon>
        <taxon>Cyclophoraceae</taxon>
        <taxon>Cyclophora</taxon>
    </lineage>
</organism>
<evidence type="ECO:0000313" key="4">
    <source>
        <dbReference type="EMBL" id="CAD8934642.1"/>
    </source>
</evidence>
<dbReference type="InterPro" id="IPR036915">
    <property type="entry name" value="Cyclin-like_sf"/>
</dbReference>
<dbReference type="EMBL" id="HBFW01008729">
    <property type="protein sequence ID" value="CAD8934636.1"/>
    <property type="molecule type" value="Transcribed_RNA"/>
</dbReference>
<dbReference type="InterPro" id="IPR006671">
    <property type="entry name" value="Cyclin_N"/>
</dbReference>
<dbReference type="EMBL" id="HBFW01008735">
    <property type="protein sequence ID" value="CAD8934642.1"/>
    <property type="molecule type" value="Transcribed_RNA"/>
</dbReference>